<comment type="caution">
    <text evidence="1">The sequence shown here is derived from an EMBL/GenBank/DDBJ whole genome shotgun (WGS) entry which is preliminary data.</text>
</comment>
<accession>A0A366IBK7</accession>
<organism evidence="1 2">
    <name type="scientific">Alkalibaculum bacchi</name>
    <dbReference type="NCBI Taxonomy" id="645887"/>
    <lineage>
        <taxon>Bacteria</taxon>
        <taxon>Bacillati</taxon>
        <taxon>Bacillota</taxon>
        <taxon>Clostridia</taxon>
        <taxon>Eubacteriales</taxon>
        <taxon>Eubacteriaceae</taxon>
        <taxon>Alkalibaculum</taxon>
    </lineage>
</organism>
<evidence type="ECO:0000313" key="1">
    <source>
        <dbReference type="EMBL" id="RBP67471.1"/>
    </source>
</evidence>
<dbReference type="Proteomes" id="UP000253490">
    <property type="component" value="Unassembled WGS sequence"/>
</dbReference>
<evidence type="ECO:0000313" key="2">
    <source>
        <dbReference type="Proteomes" id="UP000253490"/>
    </source>
</evidence>
<dbReference type="EMBL" id="QNRX01000004">
    <property type="protein sequence ID" value="RBP67471.1"/>
    <property type="molecule type" value="Genomic_DNA"/>
</dbReference>
<reference evidence="1 2" key="1">
    <citation type="submission" date="2018-06" db="EMBL/GenBank/DDBJ databases">
        <title>Genomic Encyclopedia of Type Strains, Phase IV (KMG-IV): sequencing the most valuable type-strain genomes for metagenomic binning, comparative biology and taxonomic classification.</title>
        <authorList>
            <person name="Goeker M."/>
        </authorList>
    </citation>
    <scope>NUCLEOTIDE SEQUENCE [LARGE SCALE GENOMIC DNA]</scope>
    <source>
        <strain evidence="1 2">DSM 22112</strain>
    </source>
</reference>
<proteinExistence type="predicted"/>
<gene>
    <name evidence="1" type="ORF">DES36_104173</name>
</gene>
<name>A0A366IBK7_9FIRM</name>
<protein>
    <submittedName>
        <fullName evidence="1">Uncharacterized protein</fullName>
    </submittedName>
</protein>
<sequence length="83" mass="8716">MNINGKTAMIATVCKASSPPIIIKIAADNASAIPHKSFKLVLGELFPPLESIPSTIVAESVETTKKVNTTNRTIGIVISLKGN</sequence>
<dbReference type="AlphaFoldDB" id="A0A366IBK7"/>
<keyword evidence="2" id="KW-1185">Reference proteome</keyword>